<sequence>MVKSIIPHSSKKLKYLESKKQGITNFQQHNITLVIP</sequence>
<reference evidence="1" key="1">
    <citation type="submission" date="2018-02" db="EMBL/GenBank/DDBJ databases">
        <title>Rhizophora mucronata_Transcriptome.</title>
        <authorList>
            <person name="Meera S.P."/>
            <person name="Sreeshan A."/>
            <person name="Augustine A."/>
        </authorList>
    </citation>
    <scope>NUCLEOTIDE SEQUENCE</scope>
    <source>
        <tissue evidence="1">Leaf</tissue>
    </source>
</reference>
<organism evidence="1">
    <name type="scientific">Rhizophora mucronata</name>
    <name type="common">Asiatic mangrove</name>
    <dbReference type="NCBI Taxonomy" id="61149"/>
    <lineage>
        <taxon>Eukaryota</taxon>
        <taxon>Viridiplantae</taxon>
        <taxon>Streptophyta</taxon>
        <taxon>Embryophyta</taxon>
        <taxon>Tracheophyta</taxon>
        <taxon>Spermatophyta</taxon>
        <taxon>Magnoliopsida</taxon>
        <taxon>eudicotyledons</taxon>
        <taxon>Gunneridae</taxon>
        <taxon>Pentapetalae</taxon>
        <taxon>rosids</taxon>
        <taxon>fabids</taxon>
        <taxon>Malpighiales</taxon>
        <taxon>Rhizophoraceae</taxon>
        <taxon>Rhizophora</taxon>
    </lineage>
</organism>
<name>A0A2P2NB70_RHIMU</name>
<dbReference type="AlphaFoldDB" id="A0A2P2NB70"/>
<protein>
    <submittedName>
        <fullName evidence="1">Uncharacterized protein</fullName>
    </submittedName>
</protein>
<dbReference type="EMBL" id="GGEC01059227">
    <property type="protein sequence ID" value="MBX39711.1"/>
    <property type="molecule type" value="Transcribed_RNA"/>
</dbReference>
<accession>A0A2P2NB70</accession>
<evidence type="ECO:0000313" key="1">
    <source>
        <dbReference type="EMBL" id="MBX39711.1"/>
    </source>
</evidence>
<proteinExistence type="predicted"/>